<dbReference type="GO" id="GO:0008107">
    <property type="term" value="F:galactoside 2-alpha-L-fucosyltransferase activity"/>
    <property type="evidence" value="ECO:0007669"/>
    <property type="project" value="InterPro"/>
</dbReference>
<keyword evidence="1 3" id="KW-0328">Glycosyltransferase</keyword>
<dbReference type="PANTHER" id="PTHR11927:SF9">
    <property type="entry name" value="L-FUCOSYLTRANSFERASE"/>
    <property type="match status" value="1"/>
</dbReference>
<dbReference type="GO" id="GO:0016020">
    <property type="term" value="C:membrane"/>
    <property type="evidence" value="ECO:0007669"/>
    <property type="project" value="InterPro"/>
</dbReference>
<comment type="caution">
    <text evidence="3">The sequence shown here is derived from an EMBL/GenBank/DDBJ whole genome shotgun (WGS) entry which is preliminary data.</text>
</comment>
<sequence length="331" mass="39234">MLYKNYTDLVNKLVWIIPKKSKRDNMRNILNDIVNTAYKVEYLMNKNNSAESDKDERTIIIWQSDGFTGQLGKYFIGESIKQNYDNVRIKYDITWHLNWGKDALGKEKRIFDLTNCFPDLDIEIATKDEIEMYKRLFYVKDETFYPIDNYIKKMKNIYLDGYPLPLNHDFEKIKEKLDLDKHLLHRLEGDNLAIHNEIINHPASVAVHIRRGDIKAHGGFAVFKNNDSIYKEYIFKAIYLMIEKLKPIKPKFFFFSNDINWVKNNILRNLKKEVEYTYCNNDNKDTVYFDMYLMSSAKHMIFTIGAFSNAAYMFNKNKNIIVISPDNINSL</sequence>
<evidence type="ECO:0000256" key="2">
    <source>
        <dbReference type="ARBA" id="ARBA00022679"/>
    </source>
</evidence>
<accession>A0A5C8CII1</accession>
<gene>
    <name evidence="3" type="ORF">EPJ80_03635</name>
</gene>
<keyword evidence="2 3" id="KW-0808">Transferase</keyword>
<organism evidence="3 4">
    <name type="scientific">Brachyspira aalborgi</name>
    <dbReference type="NCBI Taxonomy" id="29522"/>
    <lineage>
        <taxon>Bacteria</taxon>
        <taxon>Pseudomonadati</taxon>
        <taxon>Spirochaetota</taxon>
        <taxon>Spirochaetia</taxon>
        <taxon>Brachyspirales</taxon>
        <taxon>Brachyspiraceae</taxon>
        <taxon>Brachyspira</taxon>
    </lineage>
</organism>
<dbReference type="EMBL" id="SAXT01000003">
    <property type="protein sequence ID" value="TXJ12705.1"/>
    <property type="molecule type" value="Genomic_DNA"/>
</dbReference>
<evidence type="ECO:0000256" key="1">
    <source>
        <dbReference type="ARBA" id="ARBA00022676"/>
    </source>
</evidence>
<dbReference type="InterPro" id="IPR002516">
    <property type="entry name" value="Glyco_trans_11"/>
</dbReference>
<dbReference type="Pfam" id="PF01531">
    <property type="entry name" value="Glyco_transf_11"/>
    <property type="match status" value="1"/>
</dbReference>
<protein>
    <submittedName>
        <fullName evidence="3">Alpha-1,2-fucosyltransferase</fullName>
    </submittedName>
</protein>
<dbReference type="Gene3D" id="3.40.50.11350">
    <property type="match status" value="1"/>
</dbReference>
<name>A0A5C8CII1_9SPIR</name>
<dbReference type="Proteomes" id="UP000325116">
    <property type="component" value="Unassembled WGS sequence"/>
</dbReference>
<reference evidence="3 4" key="1">
    <citation type="journal article" date="1992" name="Lakartidningen">
        <title>[Penicillin V and not amoxicillin is the first choice preparation in acute otitis].</title>
        <authorList>
            <person name="Kamme C."/>
            <person name="Lundgren K."/>
            <person name="Prellner K."/>
        </authorList>
    </citation>
    <scope>NUCLEOTIDE SEQUENCE [LARGE SCALE GENOMIC DNA]</scope>
    <source>
        <strain evidence="3 4">W1</strain>
    </source>
</reference>
<evidence type="ECO:0000313" key="4">
    <source>
        <dbReference type="Proteomes" id="UP000325116"/>
    </source>
</evidence>
<evidence type="ECO:0000313" key="3">
    <source>
        <dbReference type="EMBL" id="TXJ12705.1"/>
    </source>
</evidence>
<proteinExistence type="predicted"/>
<dbReference type="GO" id="GO:0005975">
    <property type="term" value="P:carbohydrate metabolic process"/>
    <property type="evidence" value="ECO:0007669"/>
    <property type="project" value="InterPro"/>
</dbReference>
<dbReference type="PANTHER" id="PTHR11927">
    <property type="entry name" value="GALACTOSIDE 2-L-FUCOSYLTRANSFERASE"/>
    <property type="match status" value="1"/>
</dbReference>
<dbReference type="CDD" id="cd11301">
    <property type="entry name" value="Fut1_Fut2_like"/>
    <property type="match status" value="1"/>
</dbReference>
<dbReference type="AlphaFoldDB" id="A0A5C8CII1"/>